<dbReference type="KEGG" id="cpat:CLPA_c11290"/>
<keyword evidence="1" id="KW-0812">Transmembrane</keyword>
<keyword evidence="1" id="KW-1133">Transmembrane helix</keyword>
<dbReference type="Proteomes" id="UP000028042">
    <property type="component" value="Unassembled WGS sequence"/>
</dbReference>
<dbReference type="KEGG" id="cpae:CPAST_c11290"/>
<keyword evidence="1" id="KW-0472">Membrane</keyword>
<dbReference type="Proteomes" id="UP000030905">
    <property type="component" value="Chromosome"/>
</dbReference>
<proteinExistence type="predicted"/>
<evidence type="ECO:0000313" key="5">
    <source>
        <dbReference type="Proteomes" id="UP000030905"/>
    </source>
</evidence>
<sequence>MKIIKSIIIWSIIAVILQSAVFFTADKYYKNSLMNTKTTEVKIEDKSTNTKNIDINIPSSATKVESSFDGEYLSYYENNILNVINTSNGKKEIVPAEKNNRQIYSKWLPDINIIILCEKSIENPTEVSIYTYNAENNSKKSPTDSANVNIKFHLSSSKDKISDIEFSTAMNTFYIKTLKTN</sequence>
<dbReference type="AlphaFoldDB" id="A0A0H3J1H0"/>
<feature type="transmembrane region" description="Helical" evidence="1">
    <location>
        <begin position="7"/>
        <end position="25"/>
    </location>
</feature>
<gene>
    <name evidence="2" type="ORF">CLPA_c11290</name>
    <name evidence="3" type="ORF">CP6013_02023</name>
</gene>
<dbReference type="EMBL" id="JPGY02000001">
    <property type="protein sequence ID" value="KRU12775.1"/>
    <property type="molecule type" value="Genomic_DNA"/>
</dbReference>
<reference evidence="2 5" key="1">
    <citation type="journal article" date="2015" name="Genome Announc.">
        <title>Complete Genome Sequence of the Nitrogen-Fixing and Solvent-Producing Clostridium pasteurianum DSM 525.</title>
        <authorList>
            <person name="Poehlein A."/>
            <person name="Grosse-Honebrink A."/>
            <person name="Zhang Y."/>
            <person name="Minton N.P."/>
            <person name="Daniel R."/>
        </authorList>
    </citation>
    <scope>NUCLEOTIDE SEQUENCE [LARGE SCALE GENOMIC DNA]</scope>
    <source>
        <strain evidence="2">DSM 525</strain>
        <strain evidence="5">DSM 525 / ATCC 6013</strain>
    </source>
</reference>
<evidence type="ECO:0000313" key="2">
    <source>
        <dbReference type="EMBL" id="AJA51217.1"/>
    </source>
</evidence>
<dbReference type="eggNOG" id="COG3391">
    <property type="taxonomic scope" value="Bacteria"/>
</dbReference>
<reference evidence="3 4" key="3">
    <citation type="journal article" name="Genome Announc.">
        <title>Improved Draft Genome Sequence of Clostridium pasteurianum Strain ATCC 6013 (DSM 525) Using a Hybrid Next-Generation Sequencing Approach.</title>
        <authorList>
            <person name="Pyne M.E."/>
            <person name="Utturkar S."/>
            <person name="Brown S.D."/>
            <person name="Moo-Young M."/>
            <person name="Chung D.A."/>
            <person name="Chou C.P."/>
        </authorList>
    </citation>
    <scope>NUCLEOTIDE SEQUENCE [LARGE SCALE GENOMIC DNA]</scope>
    <source>
        <strain evidence="3 4">ATCC 6013</strain>
    </source>
</reference>
<dbReference type="EMBL" id="CP009268">
    <property type="protein sequence ID" value="AJA51217.1"/>
    <property type="molecule type" value="Genomic_DNA"/>
</dbReference>
<protein>
    <submittedName>
        <fullName evidence="2">Uncharacterized protein</fullName>
    </submittedName>
</protein>
<reference evidence="3" key="2">
    <citation type="submission" date="2015-10" db="EMBL/GenBank/DDBJ databases">
        <title>Improved Draft Genome Sequence of Clostridium pasteurianum Strain ATCC 6013 (DSM 525) Using a Hybrid Next-Generation Sequencing Approach.</title>
        <authorList>
            <person name="Pyne M.E."/>
            <person name="Utturkar S.M."/>
            <person name="Brown S.D."/>
            <person name="Moo-Young M."/>
            <person name="Chung D.A."/>
            <person name="Chou P.C."/>
        </authorList>
    </citation>
    <scope>NUCLEOTIDE SEQUENCE</scope>
    <source>
        <strain evidence="3">ATCC 6013</strain>
    </source>
</reference>
<name>A0A0H3J1H0_CLOPA</name>
<keyword evidence="5" id="KW-1185">Reference proteome</keyword>
<evidence type="ECO:0000256" key="1">
    <source>
        <dbReference type="SAM" id="Phobius"/>
    </source>
</evidence>
<dbReference type="GeneID" id="93073320"/>
<evidence type="ECO:0000313" key="4">
    <source>
        <dbReference type="Proteomes" id="UP000028042"/>
    </source>
</evidence>
<organism evidence="2 5">
    <name type="scientific">Clostridium pasteurianum DSM 525 = ATCC 6013</name>
    <dbReference type="NCBI Taxonomy" id="1262449"/>
    <lineage>
        <taxon>Bacteria</taxon>
        <taxon>Bacillati</taxon>
        <taxon>Bacillota</taxon>
        <taxon>Clostridia</taxon>
        <taxon>Eubacteriales</taxon>
        <taxon>Clostridiaceae</taxon>
        <taxon>Clostridium</taxon>
    </lineage>
</organism>
<dbReference type="RefSeq" id="WP_003444416.1">
    <property type="nucleotide sequence ID" value="NZ_ANZB01000005.1"/>
</dbReference>
<dbReference type="PATRIC" id="fig|1262449.3.peg.1835"/>
<evidence type="ECO:0000313" key="3">
    <source>
        <dbReference type="EMBL" id="KRU12775.1"/>
    </source>
</evidence>
<accession>A0A0H3J1H0</accession>